<feature type="domain" description="Flavodoxin-like" evidence="1">
    <location>
        <begin position="3"/>
        <end position="160"/>
    </location>
</feature>
<dbReference type="GO" id="GO:0016020">
    <property type="term" value="C:membrane"/>
    <property type="evidence" value="ECO:0007669"/>
    <property type="project" value="InterPro"/>
</dbReference>
<sequence>MKTLIIYTSQTGFTKRYAEWLAEKMSGDLLDLKDAQKKNMEFFENYDAICYGGWAMAGSIVKAKWFLEKATNWKNKRLAVFCVGGSPNDNPDVDVFLQNVITEEQRKYIKVFYCQGGFNYEKMKTPSRIAMKMFVSALKNKKDATEKEKVMAEKMASSYDISDIKYIEPIVMYLGENDMIEKNDIEVDAVSGATMSSEVIKAAVRDALRSDH</sequence>
<dbReference type="Pfam" id="PF12724">
    <property type="entry name" value="Flavodoxin_5"/>
    <property type="match status" value="1"/>
</dbReference>
<reference evidence="3" key="1">
    <citation type="submission" date="2016-11" db="EMBL/GenBank/DDBJ databases">
        <authorList>
            <person name="Varghese N."/>
            <person name="Submissions S."/>
        </authorList>
    </citation>
    <scope>NUCLEOTIDE SEQUENCE [LARGE SCALE GENOMIC DNA]</scope>
    <source>
        <strain evidence="3">DSM 3071</strain>
    </source>
</reference>
<keyword evidence="3" id="KW-1185">Reference proteome</keyword>
<protein>
    <submittedName>
        <fullName evidence="2">Protoporphyrinogen IX oxidase, menaquinone-dependent (Flavodoxin domain)</fullName>
    </submittedName>
</protein>
<dbReference type="GO" id="GO:0009055">
    <property type="term" value="F:electron transfer activity"/>
    <property type="evidence" value="ECO:0007669"/>
    <property type="project" value="InterPro"/>
</dbReference>
<dbReference type="PROSITE" id="PS00201">
    <property type="entry name" value="FLAVODOXIN"/>
    <property type="match status" value="1"/>
</dbReference>
<organism evidence="2 3">
    <name type="scientific">Butyrivibrio fibrisolvens DSM 3071</name>
    <dbReference type="NCBI Taxonomy" id="1121131"/>
    <lineage>
        <taxon>Bacteria</taxon>
        <taxon>Bacillati</taxon>
        <taxon>Bacillota</taxon>
        <taxon>Clostridia</taxon>
        <taxon>Lachnospirales</taxon>
        <taxon>Lachnospiraceae</taxon>
        <taxon>Butyrivibrio</taxon>
    </lineage>
</organism>
<dbReference type="Pfam" id="PF04205">
    <property type="entry name" value="FMN_bind"/>
    <property type="match status" value="1"/>
</dbReference>
<dbReference type="InterPro" id="IPR001226">
    <property type="entry name" value="Flavodoxin_CS"/>
</dbReference>
<dbReference type="GO" id="GO:0010181">
    <property type="term" value="F:FMN binding"/>
    <property type="evidence" value="ECO:0007669"/>
    <property type="project" value="InterPro"/>
</dbReference>
<dbReference type="RefSeq" id="WP_073384991.1">
    <property type="nucleotide sequence ID" value="NZ_FQXK01000003.1"/>
</dbReference>
<dbReference type="PANTHER" id="PTHR38030">
    <property type="entry name" value="PROTOPORPHYRINOGEN IX DEHYDROGENASE [MENAQUINONE]"/>
    <property type="match status" value="1"/>
</dbReference>
<dbReference type="SUPFAM" id="SSF52218">
    <property type="entry name" value="Flavoproteins"/>
    <property type="match status" value="1"/>
</dbReference>
<dbReference type="InterPro" id="IPR007329">
    <property type="entry name" value="FMN-bd"/>
</dbReference>
<name>A0A1M5QKN0_BUTFI</name>
<dbReference type="Gene3D" id="3.90.1010.20">
    <property type="match status" value="1"/>
</dbReference>
<dbReference type="STRING" id="1121131.SAMN02745229_00351"/>
<dbReference type="PANTHER" id="PTHR38030:SF2">
    <property type="entry name" value="PROTOPORPHYRINOGEN IX DEHYDROGENASE [QUINONE]"/>
    <property type="match status" value="1"/>
</dbReference>
<dbReference type="OrthoDB" id="2146857at2"/>
<dbReference type="PROSITE" id="PS50902">
    <property type="entry name" value="FLAVODOXIN_LIKE"/>
    <property type="match status" value="1"/>
</dbReference>
<dbReference type="GO" id="GO:0016651">
    <property type="term" value="F:oxidoreductase activity, acting on NAD(P)H"/>
    <property type="evidence" value="ECO:0007669"/>
    <property type="project" value="UniProtKB-ARBA"/>
</dbReference>
<dbReference type="GO" id="GO:0070819">
    <property type="term" value="F:menaquinone-dependent protoporphyrinogen oxidase activity"/>
    <property type="evidence" value="ECO:0007669"/>
    <property type="project" value="TreeGrafter"/>
</dbReference>
<dbReference type="InterPro" id="IPR052200">
    <property type="entry name" value="Protoporphyrinogen_IX_DH"/>
</dbReference>
<dbReference type="Gene3D" id="3.40.50.360">
    <property type="match status" value="1"/>
</dbReference>
<dbReference type="GO" id="GO:0006783">
    <property type="term" value="P:heme biosynthetic process"/>
    <property type="evidence" value="ECO:0007669"/>
    <property type="project" value="TreeGrafter"/>
</dbReference>
<accession>A0A1M5QKN0</accession>
<dbReference type="Proteomes" id="UP000184278">
    <property type="component" value="Unassembled WGS sequence"/>
</dbReference>
<dbReference type="EMBL" id="FQXK01000003">
    <property type="protein sequence ID" value="SHH14657.1"/>
    <property type="molecule type" value="Genomic_DNA"/>
</dbReference>
<dbReference type="GeneID" id="89508902"/>
<dbReference type="InterPro" id="IPR008254">
    <property type="entry name" value="Flavodoxin/NO_synth"/>
</dbReference>
<dbReference type="InterPro" id="IPR026816">
    <property type="entry name" value="Flavodoxin_dom"/>
</dbReference>
<evidence type="ECO:0000313" key="2">
    <source>
        <dbReference type="EMBL" id="SHH14657.1"/>
    </source>
</evidence>
<evidence type="ECO:0000313" key="3">
    <source>
        <dbReference type="Proteomes" id="UP000184278"/>
    </source>
</evidence>
<proteinExistence type="predicted"/>
<dbReference type="AlphaFoldDB" id="A0A1M5QKN0"/>
<dbReference type="InterPro" id="IPR029039">
    <property type="entry name" value="Flavoprotein-like_sf"/>
</dbReference>
<gene>
    <name evidence="2" type="ORF">SAMN02745229_00351</name>
</gene>
<evidence type="ECO:0000259" key="1">
    <source>
        <dbReference type="PROSITE" id="PS50902"/>
    </source>
</evidence>